<dbReference type="SUPFAM" id="SSF47413">
    <property type="entry name" value="lambda repressor-like DNA-binding domains"/>
    <property type="match status" value="1"/>
</dbReference>
<evidence type="ECO:0000313" key="2">
    <source>
        <dbReference type="EMBL" id="AJD43743.1"/>
    </source>
</evidence>
<evidence type="ECO:0000259" key="1">
    <source>
        <dbReference type="PROSITE" id="PS50943"/>
    </source>
</evidence>
<dbReference type="HOGENOM" id="CLU_135492_0_0_5"/>
<accession>A0A0B4XAV0</accession>
<reference evidence="2 3" key="1">
    <citation type="submission" date="2013-11" db="EMBL/GenBank/DDBJ databases">
        <title>Complete genome sequence of Rhizobium gallicum bv. gallicum R602.</title>
        <authorList>
            <person name="Bustos P."/>
            <person name="Santamaria R.I."/>
            <person name="Lozano L."/>
            <person name="Acosta J.L."/>
            <person name="Ormeno-Orrillo E."/>
            <person name="Rogel M.A."/>
            <person name="Romero D."/>
            <person name="Cevallos M.A."/>
            <person name="Martinez-Romero E."/>
            <person name="Gonzalez V."/>
        </authorList>
    </citation>
    <scope>NUCLEOTIDE SEQUENCE [LARGE SCALE GENOMIC DNA]</scope>
    <source>
        <strain evidence="2 3">R602</strain>
        <plasmid evidence="2 3">pRgalR602b</plasmid>
    </source>
</reference>
<name>A0A0B4XAV0_9HYPH</name>
<dbReference type="PROSITE" id="PS50943">
    <property type="entry name" value="HTH_CROC1"/>
    <property type="match status" value="1"/>
</dbReference>
<proteinExistence type="predicted"/>
<dbReference type="GO" id="GO:0003677">
    <property type="term" value="F:DNA binding"/>
    <property type="evidence" value="ECO:0007669"/>
    <property type="project" value="InterPro"/>
</dbReference>
<dbReference type="KEGG" id="rga:RGR602_PB00206"/>
<evidence type="ECO:0000313" key="3">
    <source>
        <dbReference type="Proteomes" id="UP000031368"/>
    </source>
</evidence>
<keyword evidence="2" id="KW-0614">Plasmid</keyword>
<dbReference type="EMBL" id="CP006879">
    <property type="protein sequence ID" value="AJD43743.1"/>
    <property type="molecule type" value="Genomic_DNA"/>
</dbReference>
<dbReference type="Proteomes" id="UP000031368">
    <property type="component" value="Plasmid pRgalR602b"/>
</dbReference>
<geneLocation type="plasmid" evidence="2 3">
    <name>pRgalR602b</name>
</geneLocation>
<gene>
    <name evidence="2" type="ORF">RGR602_PB00206</name>
</gene>
<feature type="domain" description="HTH cro/C1-type" evidence="1">
    <location>
        <begin position="50"/>
        <end position="105"/>
    </location>
</feature>
<organism evidence="2 3">
    <name type="scientific">Rhizobium gallicum bv. gallicum R602sp</name>
    <dbReference type="NCBI Taxonomy" id="1041138"/>
    <lineage>
        <taxon>Bacteria</taxon>
        <taxon>Pseudomonadati</taxon>
        <taxon>Pseudomonadota</taxon>
        <taxon>Alphaproteobacteria</taxon>
        <taxon>Hyphomicrobiales</taxon>
        <taxon>Rhizobiaceae</taxon>
        <taxon>Rhizobium/Agrobacterium group</taxon>
        <taxon>Rhizobium</taxon>
    </lineage>
</organism>
<protein>
    <submittedName>
        <fullName evidence="2">XRE family transcriptional regulator protein</fullName>
    </submittedName>
</protein>
<dbReference type="Pfam" id="PF01381">
    <property type="entry name" value="HTH_3"/>
    <property type="match status" value="1"/>
</dbReference>
<dbReference type="RefSeq" id="WP_040114216.1">
    <property type="nucleotide sequence ID" value="NZ_CP006879.1"/>
</dbReference>
<dbReference type="SMART" id="SM00530">
    <property type="entry name" value="HTH_XRE"/>
    <property type="match status" value="1"/>
</dbReference>
<keyword evidence="3" id="KW-1185">Reference proteome</keyword>
<dbReference type="InterPro" id="IPR001387">
    <property type="entry name" value="Cro/C1-type_HTH"/>
</dbReference>
<dbReference type="AlphaFoldDB" id="A0A0B4XAV0"/>
<dbReference type="Gene3D" id="1.10.260.40">
    <property type="entry name" value="lambda repressor-like DNA-binding domains"/>
    <property type="match status" value="1"/>
</dbReference>
<sequence length="167" mass="18766">MTEDLASYRSSRGLVSTADPEVDKPIYRKPGFDGRITTLGHMEELISAFLKKTREAQGLSRADVAPMLGLSIPVYGRYERAFSKMTVTRMIHLCEILGFMPMDMIFEAAPHLWGRTSEEAEDCLTLARILRSLPSDTTRDLIRLLQRMIPDDNESERGINGGTETAK</sequence>
<dbReference type="CDD" id="cd00093">
    <property type="entry name" value="HTH_XRE"/>
    <property type="match status" value="1"/>
</dbReference>
<dbReference type="InterPro" id="IPR010982">
    <property type="entry name" value="Lambda_DNA-bd_dom_sf"/>
</dbReference>